<dbReference type="KEGG" id="psua:FLK61_00235"/>
<protein>
    <submittedName>
        <fullName evidence="1">Uncharacterized protein</fullName>
    </submittedName>
</protein>
<name>A0A856M6F6_9BACI</name>
<keyword evidence="1" id="KW-0614">Plasmid</keyword>
<dbReference type="AlphaFoldDB" id="A0A856M6F6"/>
<accession>A0A856M6F6</accession>
<gene>
    <name evidence="1" type="ORF">FLK61_00235</name>
</gene>
<dbReference type="EMBL" id="CP041370">
    <property type="protein sequence ID" value="QDK92278.1"/>
    <property type="molecule type" value="Genomic_DNA"/>
</dbReference>
<proteinExistence type="predicted"/>
<geneLocation type="plasmid" evidence="1 2">
    <name>unnamed1</name>
</geneLocation>
<dbReference type="GeneID" id="39574245"/>
<evidence type="ECO:0000313" key="1">
    <source>
        <dbReference type="EMBL" id="QDK92278.1"/>
    </source>
</evidence>
<sequence length="155" mass="18340">MKTCPYCGSPVAKENESNYYECEFCMIKIKDAEEDGSRKTVPFRETADEEDLYKTTPELMTFHTYELLCLLKLIRQKRSQKYNELYKKAATGNTDSQESRNDYQFLTKKMNIVENLLLQRLGYIPDSLYDSFLKKYLDKIKNGKKTNEKMKIYSK</sequence>
<reference evidence="1 2" key="1">
    <citation type="submission" date="2019-07" db="EMBL/GenBank/DDBJ databases">
        <title>Bacillus alkalisoli sp. nov. isolated from saline soil.</title>
        <authorList>
            <person name="Sun J.-Q."/>
            <person name="Xu L."/>
        </authorList>
    </citation>
    <scope>NUCLEOTIDE SEQUENCE [LARGE SCALE GENOMIC DNA]</scope>
    <source>
        <strain evidence="1 2">M4U3P1</strain>
        <plasmid evidence="1 2">unnamed1</plasmid>
    </source>
</reference>
<organism evidence="1 2">
    <name type="scientific">Paenalkalicoccus suaedae</name>
    <dbReference type="NCBI Taxonomy" id="2592382"/>
    <lineage>
        <taxon>Bacteria</taxon>
        <taxon>Bacillati</taxon>
        <taxon>Bacillota</taxon>
        <taxon>Bacilli</taxon>
        <taxon>Bacillales</taxon>
        <taxon>Bacillaceae</taxon>
        <taxon>Paenalkalicoccus</taxon>
    </lineage>
</organism>
<dbReference type="RefSeq" id="WP_013603243.1">
    <property type="nucleotide sequence ID" value="NZ_CP041370.1"/>
</dbReference>
<dbReference type="Proteomes" id="UP000318138">
    <property type="component" value="Plasmid unnamed1"/>
</dbReference>
<evidence type="ECO:0000313" key="2">
    <source>
        <dbReference type="Proteomes" id="UP000318138"/>
    </source>
</evidence>
<keyword evidence="2" id="KW-1185">Reference proteome</keyword>